<gene>
    <name evidence="1" type="ORF">BN990_03893</name>
</gene>
<comment type="caution">
    <text evidence="1">The sequence shown here is derived from an EMBL/GenBank/DDBJ whole genome shotgun (WGS) entry which is preliminary data.</text>
</comment>
<dbReference type="Proteomes" id="UP000028875">
    <property type="component" value="Unassembled WGS sequence"/>
</dbReference>
<organism evidence="1 2">
    <name type="scientific">Virgibacillus massiliensis</name>
    <dbReference type="NCBI Taxonomy" id="1462526"/>
    <lineage>
        <taxon>Bacteria</taxon>
        <taxon>Bacillati</taxon>
        <taxon>Bacillota</taxon>
        <taxon>Bacilli</taxon>
        <taxon>Bacillales</taxon>
        <taxon>Bacillaceae</taxon>
        <taxon>Virgibacillus</taxon>
    </lineage>
</organism>
<accession>A0A024QH68</accession>
<dbReference type="AlphaFoldDB" id="A0A024QH68"/>
<protein>
    <submittedName>
        <fullName evidence="1">Uncharacterized protein</fullName>
    </submittedName>
</protein>
<evidence type="ECO:0000313" key="2">
    <source>
        <dbReference type="Proteomes" id="UP000028875"/>
    </source>
</evidence>
<dbReference type="STRING" id="1462526.BN990_03893"/>
<proteinExistence type="predicted"/>
<sequence>MVIMATKSFTSEFKFTQKNANGLMNAIENSKKVTHTINQKVSNVNEKKNIDSIMNSFFGK</sequence>
<keyword evidence="2" id="KW-1185">Reference proteome</keyword>
<dbReference type="EMBL" id="CCDP010000003">
    <property type="protein sequence ID" value="CDQ41520.1"/>
    <property type="molecule type" value="Genomic_DNA"/>
</dbReference>
<reference evidence="1 2" key="1">
    <citation type="submission" date="2014-03" db="EMBL/GenBank/DDBJ databases">
        <authorList>
            <person name="Urmite Genomes U."/>
        </authorList>
    </citation>
    <scope>NUCLEOTIDE SEQUENCE [LARGE SCALE GENOMIC DNA]</scope>
    <source>
        <strain evidence="1 2">Vm-5</strain>
    </source>
</reference>
<evidence type="ECO:0000313" key="1">
    <source>
        <dbReference type="EMBL" id="CDQ41520.1"/>
    </source>
</evidence>
<name>A0A024QH68_9BACI</name>
<reference evidence="2" key="2">
    <citation type="submission" date="2014-05" db="EMBL/GenBank/DDBJ databases">
        <title>Draft genome sequence of Virgibacillus massiliensis Vm-5.</title>
        <authorList>
            <person name="Khelaifia S."/>
            <person name="Croce O."/>
            <person name="Lagier J.C."/>
            <person name="Raoult D."/>
        </authorList>
    </citation>
    <scope>NUCLEOTIDE SEQUENCE [LARGE SCALE GENOMIC DNA]</scope>
    <source>
        <strain evidence="2">Vm-5</strain>
    </source>
</reference>